<evidence type="ECO:0000256" key="5">
    <source>
        <dbReference type="HAMAP-Rule" id="MF_01334"/>
    </source>
</evidence>
<evidence type="ECO:0000256" key="6">
    <source>
        <dbReference type="SAM" id="MobiDB-lite"/>
    </source>
</evidence>
<accession>A0A1I1TKI1</accession>
<dbReference type="InterPro" id="IPR029751">
    <property type="entry name" value="Ribosomal_L25_dom"/>
</dbReference>
<feature type="compositionally biased region" description="Acidic residues" evidence="6">
    <location>
        <begin position="202"/>
        <end position="223"/>
    </location>
</feature>
<name>A0A1I1TKI1_9GAMM</name>
<feature type="domain" description="Large ribosomal subunit protein bL25 beta" evidence="8">
    <location>
        <begin position="104"/>
        <end position="193"/>
    </location>
</feature>
<dbReference type="InterPro" id="IPR001021">
    <property type="entry name" value="Ribosomal_bL25_long"/>
</dbReference>
<evidence type="ECO:0000313" key="10">
    <source>
        <dbReference type="Proteomes" id="UP000198611"/>
    </source>
</evidence>
<dbReference type="EMBL" id="FOMJ01000006">
    <property type="protein sequence ID" value="SFD59152.1"/>
    <property type="molecule type" value="Genomic_DNA"/>
</dbReference>
<dbReference type="Gene3D" id="2.170.120.20">
    <property type="entry name" value="Ribosomal protein L25, beta domain"/>
    <property type="match status" value="1"/>
</dbReference>
<sequence length="223" mass="23897">MSKNTIIVSAEKRSEQGKGASRRLRRNGQVPAILYGADADPVAIALNHNVLEKQLHNPAFASSILNIELDGEKIPAIIKDLQRHPAKPKIVHADFQRVSAKEPIRVSVPLDFEGEEEAPGIKRQSGVATHALNEVEVSCLPGDLPESIRVDMSKLKVGDSVHLSELKLPKGVEIIALTQGADHDAQVAAIEATRATATSAGVEEEEAEAAEEGGESDQEGEEE</sequence>
<comment type="subunit">
    <text evidence="5">Part of the 50S ribosomal subunit; part of the 5S rRNA/L5/L18/L25 subcomplex. Contacts the 5S rRNA. Binds to the 5S rRNA independently of L5 and L18.</text>
</comment>
<dbReference type="InterPro" id="IPR020056">
    <property type="entry name" value="Rbsml_bL25/Gln-tRNA_synth_N"/>
</dbReference>
<organism evidence="9 10">
    <name type="scientific">Thiohalospira halophila DSM 15071</name>
    <dbReference type="NCBI Taxonomy" id="1123397"/>
    <lineage>
        <taxon>Bacteria</taxon>
        <taxon>Pseudomonadati</taxon>
        <taxon>Pseudomonadota</taxon>
        <taxon>Gammaproteobacteria</taxon>
        <taxon>Thiohalospirales</taxon>
        <taxon>Thiohalospiraceae</taxon>
        <taxon>Thiohalospira</taxon>
    </lineage>
</organism>
<evidence type="ECO:0000256" key="1">
    <source>
        <dbReference type="ARBA" id="ARBA00022730"/>
    </source>
</evidence>
<comment type="function">
    <text evidence="5">This is one of the proteins that binds to the 5S RNA in the ribosome where it forms part of the central protuberance.</text>
</comment>
<dbReference type="HAMAP" id="MF_01336">
    <property type="entry name" value="Ribosomal_bL25"/>
    <property type="match status" value="1"/>
</dbReference>
<dbReference type="PANTHER" id="PTHR33284">
    <property type="entry name" value="RIBOSOMAL PROTEIN L25/GLN-TRNA SYNTHETASE, ANTI-CODON-BINDING DOMAIN-CONTAINING PROTEIN"/>
    <property type="match status" value="1"/>
</dbReference>
<protein>
    <recommendedName>
        <fullName evidence="5">Large ribosomal subunit protein bL25</fullName>
    </recommendedName>
    <alternativeName>
        <fullName evidence="5">General stress protein CTC</fullName>
    </alternativeName>
</protein>
<evidence type="ECO:0000259" key="7">
    <source>
        <dbReference type="Pfam" id="PF01386"/>
    </source>
</evidence>
<dbReference type="AlphaFoldDB" id="A0A1I1TKI1"/>
<dbReference type="NCBIfam" id="NF004128">
    <property type="entry name" value="PRK05618.1-2"/>
    <property type="match status" value="1"/>
</dbReference>
<dbReference type="InterPro" id="IPR020057">
    <property type="entry name" value="Ribosomal_bL25_b-dom"/>
</dbReference>
<dbReference type="GO" id="GO:0003735">
    <property type="term" value="F:structural constituent of ribosome"/>
    <property type="evidence" value="ECO:0007669"/>
    <property type="project" value="InterPro"/>
</dbReference>
<dbReference type="RefSeq" id="WP_093428554.1">
    <property type="nucleotide sequence ID" value="NZ_FOMJ01000006.1"/>
</dbReference>
<evidence type="ECO:0000256" key="4">
    <source>
        <dbReference type="ARBA" id="ARBA00023274"/>
    </source>
</evidence>
<dbReference type="NCBIfam" id="NF004612">
    <property type="entry name" value="PRK05943.1"/>
    <property type="match status" value="1"/>
</dbReference>
<feature type="domain" description="Large ribosomal subunit protein bL25 L25" evidence="7">
    <location>
        <begin position="9"/>
        <end position="95"/>
    </location>
</feature>
<evidence type="ECO:0000313" key="9">
    <source>
        <dbReference type="EMBL" id="SFD59152.1"/>
    </source>
</evidence>
<dbReference type="InterPro" id="IPR020930">
    <property type="entry name" value="Ribosomal_uL5_bac-type"/>
</dbReference>
<dbReference type="CDD" id="cd00495">
    <property type="entry name" value="Ribosomal_L25_TL5_CTC"/>
    <property type="match status" value="1"/>
</dbReference>
<dbReference type="SUPFAM" id="SSF50715">
    <property type="entry name" value="Ribosomal protein L25-like"/>
    <property type="match status" value="1"/>
</dbReference>
<dbReference type="HAMAP" id="MF_01334">
    <property type="entry name" value="Ribosomal_bL25_CTC"/>
    <property type="match status" value="1"/>
</dbReference>
<dbReference type="PANTHER" id="PTHR33284:SF1">
    <property type="entry name" value="RIBOSOMAL PROTEIN L25_GLN-TRNA SYNTHETASE, ANTI-CODON-BINDING DOMAIN-CONTAINING PROTEIN"/>
    <property type="match status" value="1"/>
</dbReference>
<dbReference type="Pfam" id="PF14693">
    <property type="entry name" value="Ribosomal_TL5_C"/>
    <property type="match status" value="1"/>
</dbReference>
<keyword evidence="4 5" id="KW-0687">Ribonucleoprotein</keyword>
<dbReference type="NCBIfam" id="TIGR00731">
    <property type="entry name" value="bL25_bact_ctc"/>
    <property type="match status" value="1"/>
</dbReference>
<keyword evidence="3 5" id="KW-0689">Ribosomal protein</keyword>
<dbReference type="GO" id="GO:0006412">
    <property type="term" value="P:translation"/>
    <property type="evidence" value="ECO:0007669"/>
    <property type="project" value="UniProtKB-UniRule"/>
</dbReference>
<feature type="region of interest" description="Disordered" evidence="6">
    <location>
        <begin position="195"/>
        <end position="223"/>
    </location>
</feature>
<dbReference type="InterPro" id="IPR020055">
    <property type="entry name" value="Ribosomal_bL25_short"/>
</dbReference>
<dbReference type="Pfam" id="PF01386">
    <property type="entry name" value="Ribosomal_L25p"/>
    <property type="match status" value="1"/>
</dbReference>
<dbReference type="Proteomes" id="UP000198611">
    <property type="component" value="Unassembled WGS sequence"/>
</dbReference>
<evidence type="ECO:0000256" key="3">
    <source>
        <dbReference type="ARBA" id="ARBA00022980"/>
    </source>
</evidence>
<dbReference type="InterPro" id="IPR011035">
    <property type="entry name" value="Ribosomal_bL25/Gln-tRNA_synth"/>
</dbReference>
<dbReference type="OrthoDB" id="9806411at2"/>
<evidence type="ECO:0000256" key="2">
    <source>
        <dbReference type="ARBA" id="ARBA00022884"/>
    </source>
</evidence>
<dbReference type="Gene3D" id="2.40.240.10">
    <property type="entry name" value="Ribosomal Protein L25, Chain P"/>
    <property type="match status" value="1"/>
</dbReference>
<keyword evidence="10" id="KW-1185">Reference proteome</keyword>
<proteinExistence type="inferred from homology"/>
<dbReference type="InterPro" id="IPR037121">
    <property type="entry name" value="Ribosomal_bL25_C"/>
</dbReference>
<reference evidence="9 10" key="1">
    <citation type="submission" date="2016-10" db="EMBL/GenBank/DDBJ databases">
        <authorList>
            <person name="de Groot N.N."/>
        </authorList>
    </citation>
    <scope>NUCLEOTIDE SEQUENCE [LARGE SCALE GENOMIC DNA]</scope>
    <source>
        <strain evidence="9 10">HL3</strain>
    </source>
</reference>
<dbReference type="NCBIfam" id="NF004130">
    <property type="entry name" value="PRK05618.1-5"/>
    <property type="match status" value="1"/>
</dbReference>
<keyword evidence="1 5" id="KW-0699">rRNA-binding</keyword>
<dbReference type="FunFam" id="2.40.240.10:FF:000002">
    <property type="entry name" value="50S ribosomal protein L25"/>
    <property type="match status" value="1"/>
</dbReference>
<gene>
    <name evidence="5" type="primary">rplY</name>
    <name evidence="5" type="synonym">ctc</name>
    <name evidence="9" type="ORF">SAMN05660831_01926</name>
</gene>
<dbReference type="GO" id="GO:0008097">
    <property type="term" value="F:5S rRNA binding"/>
    <property type="evidence" value="ECO:0007669"/>
    <property type="project" value="InterPro"/>
</dbReference>
<evidence type="ECO:0000259" key="8">
    <source>
        <dbReference type="Pfam" id="PF14693"/>
    </source>
</evidence>
<keyword evidence="2 5" id="KW-0694">RNA-binding</keyword>
<comment type="similarity">
    <text evidence="5">Belongs to the bacterial ribosomal protein bL25 family. CTC subfamily.</text>
</comment>
<dbReference type="STRING" id="1123397.SAMN05660831_01926"/>
<dbReference type="GO" id="GO:0022625">
    <property type="term" value="C:cytosolic large ribosomal subunit"/>
    <property type="evidence" value="ECO:0007669"/>
    <property type="project" value="TreeGrafter"/>
</dbReference>